<protein>
    <recommendedName>
        <fullName evidence="1">DUF3298 domain-containing protein</fullName>
    </recommendedName>
</protein>
<evidence type="ECO:0000259" key="1">
    <source>
        <dbReference type="Pfam" id="PF11738"/>
    </source>
</evidence>
<sequence length="202" mass="23396">MDFRYLPVMIYTCRYYIPTTDILYPMVYGLRNSEAQRRINDEIYSLMLNIAAELRRPDLVTYITGSYELKANQRDFLSLTLGQLGDFGGAHPMTIIKGLNMDVSTGKVYALKDLFKPNSNYIERISKIVEEQIEERGIMLLDEFKGISPDQDYYIVDNSLIIFFQLYEITPYVAGFPYFPIPIYELEDIINTDGPLDKMMGV</sequence>
<dbReference type="Proteomes" id="UP000198625">
    <property type="component" value="Unassembled WGS sequence"/>
</dbReference>
<reference evidence="2 3" key="1">
    <citation type="submission" date="2016-10" db="EMBL/GenBank/DDBJ databases">
        <authorList>
            <person name="de Groot N.N."/>
        </authorList>
    </citation>
    <scope>NUCLEOTIDE SEQUENCE [LARGE SCALE GENOMIC DNA]</scope>
    <source>
        <strain evidence="2 3">DSM 21650</strain>
    </source>
</reference>
<dbReference type="STRING" id="415015.SAMN05660462_00006"/>
<proteinExistence type="predicted"/>
<dbReference type="Gene3D" id="3.90.640.20">
    <property type="entry name" value="Heat-shock cognate protein, ATPase"/>
    <property type="match status" value="1"/>
</dbReference>
<name>A0A1H3JUG7_9FIRM</name>
<accession>A0A1H3JUG7</accession>
<evidence type="ECO:0000313" key="2">
    <source>
        <dbReference type="EMBL" id="SDY42988.1"/>
    </source>
</evidence>
<dbReference type="Gene3D" id="3.30.565.40">
    <property type="entry name" value="Fervidobacterium nodosum Rt17-B1 like"/>
    <property type="match status" value="1"/>
</dbReference>
<dbReference type="InterPro" id="IPR021729">
    <property type="entry name" value="DUF3298"/>
</dbReference>
<dbReference type="RefSeq" id="WP_091725479.1">
    <property type="nucleotide sequence ID" value="NZ_FNQE01000001.1"/>
</dbReference>
<dbReference type="OrthoDB" id="5637at2"/>
<feature type="domain" description="DUF3298" evidence="1">
    <location>
        <begin position="112"/>
        <end position="183"/>
    </location>
</feature>
<dbReference type="Pfam" id="PF11738">
    <property type="entry name" value="DUF3298"/>
    <property type="match status" value="1"/>
</dbReference>
<dbReference type="EMBL" id="FNQE01000001">
    <property type="protein sequence ID" value="SDY42988.1"/>
    <property type="molecule type" value="Genomic_DNA"/>
</dbReference>
<keyword evidence="3" id="KW-1185">Reference proteome</keyword>
<evidence type="ECO:0000313" key="3">
    <source>
        <dbReference type="Proteomes" id="UP000198625"/>
    </source>
</evidence>
<organism evidence="2 3">
    <name type="scientific">Proteiniborus ethanoligenes</name>
    <dbReference type="NCBI Taxonomy" id="415015"/>
    <lineage>
        <taxon>Bacteria</taxon>
        <taxon>Bacillati</taxon>
        <taxon>Bacillota</taxon>
        <taxon>Clostridia</taxon>
        <taxon>Eubacteriales</taxon>
        <taxon>Proteiniborus</taxon>
    </lineage>
</organism>
<dbReference type="AlphaFoldDB" id="A0A1H3JUG7"/>
<gene>
    <name evidence="2" type="ORF">SAMN05660462_00006</name>
</gene>
<dbReference type="InterPro" id="IPR037126">
    <property type="entry name" value="PdaC/RsiV-like_sf"/>
</dbReference>